<dbReference type="Gramene" id="evm.model.09.530">
    <property type="protein sequence ID" value="cds.evm.model.09.530"/>
    <property type="gene ID" value="evm.TU.09.530"/>
</dbReference>
<evidence type="ECO:0000259" key="3">
    <source>
        <dbReference type="Pfam" id="PF07727"/>
    </source>
</evidence>
<keyword evidence="1" id="KW-0378">Hydrolase</keyword>
<keyword evidence="6" id="KW-1185">Reference proteome</keyword>
<dbReference type="InterPro" id="IPR043502">
    <property type="entry name" value="DNA/RNA_pol_sf"/>
</dbReference>
<proteinExistence type="predicted"/>
<evidence type="ECO:0000259" key="4">
    <source>
        <dbReference type="Pfam" id="PF22936"/>
    </source>
</evidence>
<dbReference type="Proteomes" id="UP000596661">
    <property type="component" value="Chromosome 9"/>
</dbReference>
<dbReference type="EnsemblPlants" id="evm.model.09.530">
    <property type="protein sequence ID" value="cds.evm.model.09.530"/>
    <property type="gene ID" value="evm.TU.09.530"/>
</dbReference>
<feature type="region of interest" description="Disordered" evidence="2">
    <location>
        <begin position="80"/>
        <end position="119"/>
    </location>
</feature>
<evidence type="ECO:0008006" key="7">
    <source>
        <dbReference type="Google" id="ProtNLM"/>
    </source>
</evidence>
<dbReference type="GO" id="GO:0004190">
    <property type="term" value="F:aspartic-type endopeptidase activity"/>
    <property type="evidence" value="ECO:0007669"/>
    <property type="project" value="UniProtKB-KW"/>
</dbReference>
<keyword evidence="1" id="KW-0064">Aspartyl protease</keyword>
<evidence type="ECO:0000313" key="6">
    <source>
        <dbReference type="Proteomes" id="UP000596661"/>
    </source>
</evidence>
<keyword evidence="1" id="KW-0645">Protease</keyword>
<feature type="region of interest" description="Disordered" evidence="2">
    <location>
        <begin position="319"/>
        <end position="348"/>
    </location>
</feature>
<dbReference type="PANTHER" id="PTHR11439:SF470">
    <property type="entry name" value="CYSTEINE-RICH RLK (RECEPTOR-LIKE PROTEIN KINASE) 8"/>
    <property type="match status" value="1"/>
</dbReference>
<feature type="compositionally biased region" description="Polar residues" evidence="2">
    <location>
        <begin position="156"/>
        <end position="179"/>
    </location>
</feature>
<dbReference type="PANTHER" id="PTHR11439">
    <property type="entry name" value="GAG-POL-RELATED RETROTRANSPOSON"/>
    <property type="match status" value="1"/>
</dbReference>
<evidence type="ECO:0000256" key="2">
    <source>
        <dbReference type="SAM" id="MobiDB-lite"/>
    </source>
</evidence>
<dbReference type="SUPFAM" id="SSF56672">
    <property type="entry name" value="DNA/RNA polymerases"/>
    <property type="match status" value="1"/>
</dbReference>
<evidence type="ECO:0000313" key="5">
    <source>
        <dbReference type="EnsemblPlants" id="cds.evm.model.09.530"/>
    </source>
</evidence>
<name>A0A803QGJ5_CANSA</name>
<evidence type="ECO:0000256" key="1">
    <source>
        <dbReference type="ARBA" id="ARBA00022750"/>
    </source>
</evidence>
<reference evidence="5" key="2">
    <citation type="submission" date="2021-03" db="UniProtKB">
        <authorList>
            <consortium name="EnsemblPlants"/>
        </authorList>
    </citation>
    <scope>IDENTIFICATION</scope>
</reference>
<dbReference type="Pfam" id="PF07727">
    <property type="entry name" value="RVT_2"/>
    <property type="match status" value="1"/>
</dbReference>
<accession>A0A803QGJ5</accession>
<feature type="domain" description="Reverse transcriptase Ty1/copia-type" evidence="3">
    <location>
        <begin position="423"/>
        <end position="668"/>
    </location>
</feature>
<dbReference type="InterPro" id="IPR054722">
    <property type="entry name" value="PolX-like_BBD"/>
</dbReference>
<organism evidence="5 6">
    <name type="scientific">Cannabis sativa</name>
    <name type="common">Hemp</name>
    <name type="synonym">Marijuana</name>
    <dbReference type="NCBI Taxonomy" id="3483"/>
    <lineage>
        <taxon>Eukaryota</taxon>
        <taxon>Viridiplantae</taxon>
        <taxon>Streptophyta</taxon>
        <taxon>Embryophyta</taxon>
        <taxon>Tracheophyta</taxon>
        <taxon>Spermatophyta</taxon>
        <taxon>Magnoliopsida</taxon>
        <taxon>eudicotyledons</taxon>
        <taxon>Gunneridae</taxon>
        <taxon>Pentapetalae</taxon>
        <taxon>rosids</taxon>
        <taxon>fabids</taxon>
        <taxon>Rosales</taxon>
        <taxon>Cannabaceae</taxon>
        <taxon>Cannabis</taxon>
    </lineage>
</organism>
<dbReference type="InterPro" id="IPR013103">
    <property type="entry name" value="RVT_2"/>
</dbReference>
<dbReference type="CDD" id="cd09272">
    <property type="entry name" value="RNase_HI_RT_Ty1"/>
    <property type="match status" value="1"/>
</dbReference>
<feature type="domain" description="Retrovirus-related Pol polyprotein from transposon TNT 1-94-like beta-barrel" evidence="4">
    <location>
        <begin position="228"/>
        <end position="295"/>
    </location>
</feature>
<feature type="region of interest" description="Disordered" evidence="2">
    <location>
        <begin position="149"/>
        <end position="179"/>
    </location>
</feature>
<dbReference type="Pfam" id="PF22936">
    <property type="entry name" value="Pol_BBD"/>
    <property type="match status" value="1"/>
</dbReference>
<dbReference type="OMA" id="REITWIQ"/>
<reference evidence="5" key="1">
    <citation type="submission" date="2018-11" db="EMBL/GenBank/DDBJ databases">
        <authorList>
            <person name="Grassa J C."/>
        </authorList>
    </citation>
    <scope>NUCLEOTIDE SEQUENCE [LARGE SCALE GENOMIC DNA]</scope>
</reference>
<sequence length="910" mass="102592">MYFTKLKTVWEQLSNFRPNCTCNGCTCGGVKKLQEHHNMEYIMSFLMGLSDFYSQVRGNILVMDPLPEINRVFHLVSQEENQRGGQNVPADPNSSMAFAFQGERNPGKSEPSKNQAQKRGRPFCTHCNMHGHTIEKCYKIHGYPPGYNKPEKSKNAAANQFQASKETGSDANDSNTLLPQLTPNQYQQLLNLLASQNTSLPAADSNPSTGSSGIVLTNYDFLPKEKSWIVDSGATRHICSDLKFFQSVHSVNTTRLILPNNNHVMVHKSGNVRLSKNLVLQDVLYVPSFQYNIISDIAAETPTTPDSFLPDIAADSPAATDVENHAENSPPPDPSQPLPRRTTRVSRPPSYLQDFECYNLLEDKTSTSYPISKYVSYSKLSKAYKMFVLAVTAEFEPQSYKQAIKFKKWLQAMDIELLALITNNTWTVVPLPPNKRAIGCRWVYKIKYNSDGSVERLKARLVAQGYTQQQGLDFFDTFSPVAKMVTFKLLLAIVTIKKWHTLQLDINNAFLNGDLDEEVYMQIPQGLQLPPSSSGDNLVCKLHKSIYGLRQSSRQWYKKLTDALLEEGFTQSQADYTLFTRGTHNNFVVLLVYVDDIILAGPNLHTLHQLQDALQNRFKLKTLGPLKYFLGFEIARANSGLFLSQRKYTLQLLADTGYTNSKPAKAPMDPRLRLNDKDGDTLDNPSSYRQLIGRLLYLTLSRPDITFAVNTLSQFMSSPRTTHLAALHHLLRYLKGSPGQGILYSTTSSLHLRGFSDSDWATCPITRRSTTGYCFFIGDCLISWKTKKQPTVSKSFAEAEYRALASTTREITWIQYLLQDLHIDQPTPAFIYCDNQSAIHIANNPTFHERTKHIELDCHFIREKITKSAIRLIPVSSTLQLADAFTKPLPSTILTSHLSKMAIHDIYGPS</sequence>
<dbReference type="AlphaFoldDB" id="A0A803QGJ5"/>
<protein>
    <recommendedName>
        <fullName evidence="7">Retrovirus-related Pol polyprotein from transposon TNT 1-94</fullName>
    </recommendedName>
</protein>
<dbReference type="EMBL" id="UZAU01000723">
    <property type="status" value="NOT_ANNOTATED_CDS"/>
    <property type="molecule type" value="Genomic_DNA"/>
</dbReference>